<comment type="caution">
    <text evidence="4">The sequence shown here is derived from an EMBL/GenBank/DDBJ whole genome shotgun (WGS) entry which is preliminary data.</text>
</comment>
<dbReference type="Gene3D" id="3.40.50.12780">
    <property type="entry name" value="N-terminal domain of ligase-like"/>
    <property type="match status" value="1"/>
</dbReference>
<dbReference type="Proteomes" id="UP000800093">
    <property type="component" value="Unassembled WGS sequence"/>
</dbReference>
<evidence type="ECO:0000313" key="5">
    <source>
        <dbReference type="Proteomes" id="UP000800093"/>
    </source>
</evidence>
<dbReference type="InterPro" id="IPR000873">
    <property type="entry name" value="AMP-dep_synth/lig_dom"/>
</dbReference>
<dbReference type="Pfam" id="PF00501">
    <property type="entry name" value="AMP-binding"/>
    <property type="match status" value="1"/>
</dbReference>
<protein>
    <submittedName>
        <fullName evidence="4">Acetyl-CoA synthetase-like protein</fullName>
    </submittedName>
</protein>
<evidence type="ECO:0000259" key="3">
    <source>
        <dbReference type="Pfam" id="PF00501"/>
    </source>
</evidence>
<dbReference type="EMBL" id="ML986590">
    <property type="protein sequence ID" value="KAF2267571.1"/>
    <property type="molecule type" value="Genomic_DNA"/>
</dbReference>
<dbReference type="InterPro" id="IPR042099">
    <property type="entry name" value="ANL_N_sf"/>
</dbReference>
<gene>
    <name evidence="4" type="ORF">CC78DRAFT_576943</name>
</gene>
<dbReference type="SUPFAM" id="SSF56801">
    <property type="entry name" value="Acetyl-CoA synthetase-like"/>
    <property type="match status" value="1"/>
</dbReference>
<feature type="domain" description="AMP-dependent synthetase/ligase" evidence="3">
    <location>
        <begin position="40"/>
        <end position="353"/>
    </location>
</feature>
<dbReference type="InterPro" id="IPR051414">
    <property type="entry name" value="Adenylate-forming_Reductase"/>
</dbReference>
<dbReference type="OrthoDB" id="429813at2759"/>
<dbReference type="Pfam" id="PF23562">
    <property type="entry name" value="AMP-binding_C_3"/>
    <property type="match status" value="1"/>
</dbReference>
<keyword evidence="1" id="KW-0596">Phosphopantetheine</keyword>
<organism evidence="4 5">
    <name type="scientific">Lojkania enalia</name>
    <dbReference type="NCBI Taxonomy" id="147567"/>
    <lineage>
        <taxon>Eukaryota</taxon>
        <taxon>Fungi</taxon>
        <taxon>Dikarya</taxon>
        <taxon>Ascomycota</taxon>
        <taxon>Pezizomycotina</taxon>
        <taxon>Dothideomycetes</taxon>
        <taxon>Pleosporomycetidae</taxon>
        <taxon>Pleosporales</taxon>
        <taxon>Pleosporales incertae sedis</taxon>
        <taxon>Lojkania</taxon>
    </lineage>
</organism>
<accession>A0A9P4KF59</accession>
<sequence>MSFWNTVMDTSEDLPYGKRLIPILIDEIARDDPSRICFSSPHSTNIVDGFRDITFRTFANAINKTAHFIHREIGRSSMFETVLYMGYPDVRHFVVLVALMKTGHKVLFSSHRNSVAGHADLIKKTDCTILVHTSGFPVSGILEKCRMESLCMPEVDYLLDDTPCELYPYTRTWEEGRNHPCLVIHTSGSTRLPKPVVWTQAMLTLTDAHHLVSPLDGRPAVWGPLFDSVRRSFNALPLFHGTGIAIGITKPVFNNTVTVLGPPDSATADIFDQVLEHGNIDSANCFPATLEEISTRPDILQKLGRLKYIAYVGGHLSPKTGDIISKHIPLYTIITSSETGVLVQHCTDPEDWQYVCFNPVLNGIIMRPVADLYELVFEKNPDQGVFQGVFNILPGVREFSMSDLYTKHPTKPHHWKLEGRKEDIIFLSDGMNFNPITHENIITTHPAVQNCLVVGTGKRRPGAIIELRREYYTEEEEQKRHVLEAIWPVIDEANGSVDARGRLEKGLIIFAKKEKPFTIAGNGIVRRKTTVKLYEPEIEQMFASAPYGTA</sequence>
<evidence type="ECO:0000256" key="1">
    <source>
        <dbReference type="ARBA" id="ARBA00022450"/>
    </source>
</evidence>
<evidence type="ECO:0000256" key="2">
    <source>
        <dbReference type="ARBA" id="ARBA00022553"/>
    </source>
</evidence>
<evidence type="ECO:0000313" key="4">
    <source>
        <dbReference type="EMBL" id="KAF2267571.1"/>
    </source>
</evidence>
<keyword evidence="5" id="KW-1185">Reference proteome</keyword>
<dbReference type="PANTHER" id="PTHR43439:SF2">
    <property type="entry name" value="ENZYME, PUTATIVE (JCVI)-RELATED"/>
    <property type="match status" value="1"/>
</dbReference>
<proteinExistence type="predicted"/>
<keyword evidence="2" id="KW-0597">Phosphoprotein</keyword>
<dbReference type="PANTHER" id="PTHR43439">
    <property type="entry name" value="PHENYLACETATE-COENZYME A LIGASE"/>
    <property type="match status" value="1"/>
</dbReference>
<name>A0A9P4KF59_9PLEO</name>
<reference evidence="5" key="1">
    <citation type="journal article" date="2020" name="Stud. Mycol.">
        <title>101 Dothideomycetes genomes: A test case for predicting lifestyles and emergence of pathogens.</title>
        <authorList>
            <person name="Haridas S."/>
            <person name="Albert R."/>
            <person name="Binder M."/>
            <person name="Bloem J."/>
            <person name="LaButti K."/>
            <person name="Salamov A."/>
            <person name="Andreopoulos B."/>
            <person name="Baker S."/>
            <person name="Barry K."/>
            <person name="Bills G."/>
            <person name="Bluhm B."/>
            <person name="Cannon C."/>
            <person name="Castanera R."/>
            <person name="Culley D."/>
            <person name="Daum C."/>
            <person name="Ezra D."/>
            <person name="Gonzalez J."/>
            <person name="Henrissat B."/>
            <person name="Kuo A."/>
            <person name="Liang C."/>
            <person name="Lipzen A."/>
            <person name="Lutzoni F."/>
            <person name="Magnuson J."/>
            <person name="Mondo S."/>
            <person name="Nolan M."/>
            <person name="Ohm R."/>
            <person name="Pangilinan J."/>
            <person name="Park H.-J."/>
            <person name="Ramirez L."/>
            <person name="Alfaro M."/>
            <person name="Sun H."/>
            <person name="Tritt A."/>
            <person name="Yoshinaga Y."/>
            <person name="Zwiers L.-H."/>
            <person name="Turgeon B."/>
            <person name="Goodwin S."/>
            <person name="Spatafora J."/>
            <person name="Crous P."/>
            <person name="Grigoriev I."/>
        </authorList>
    </citation>
    <scope>NUCLEOTIDE SEQUENCE [LARGE SCALE GENOMIC DNA]</scope>
    <source>
        <strain evidence="5">CBS 304.66</strain>
    </source>
</reference>
<dbReference type="AlphaFoldDB" id="A0A9P4KF59"/>